<comment type="subcellular location">
    <subcellularLocation>
        <location evidence="1">Membrane</location>
        <topology evidence="1">Multi-pass membrane protein</topology>
    </subcellularLocation>
</comment>
<comment type="caution">
    <text evidence="7">The sequence shown here is derived from an EMBL/GenBank/DDBJ whole genome shotgun (WGS) entry which is preliminary data.</text>
</comment>
<comment type="similarity">
    <text evidence="5">Belongs to the bacteriophage holin family. Cp-1 holin subfamily.</text>
</comment>
<dbReference type="EMBL" id="BDQX01000458">
    <property type="protein sequence ID" value="GBG12297.1"/>
    <property type="molecule type" value="Genomic_DNA"/>
</dbReference>
<dbReference type="InterPro" id="IPR006480">
    <property type="entry name" value="Phage_holin_4_1"/>
</dbReference>
<proteinExistence type="inferred from homology"/>
<evidence type="ECO:0000256" key="1">
    <source>
        <dbReference type="ARBA" id="ARBA00004141"/>
    </source>
</evidence>
<dbReference type="Proteomes" id="UP000245202">
    <property type="component" value="Unassembled WGS sequence"/>
</dbReference>
<evidence type="ECO:0000313" key="8">
    <source>
        <dbReference type="Proteomes" id="UP000245202"/>
    </source>
</evidence>
<accession>A0A2R5F0I0</accession>
<keyword evidence="3 6" id="KW-1133">Transmembrane helix</keyword>
<reference evidence="7 8" key="1">
    <citation type="submission" date="2017-08" db="EMBL/GenBank/DDBJ databases">
        <title>Substantial Increase in Enzyme Production by Combined Drug-Resistance Mutations in Paenibacillus agaridevorans.</title>
        <authorList>
            <person name="Tanaka Y."/>
            <person name="Funane K."/>
            <person name="Hosaka T."/>
            <person name="Shiwa Y."/>
            <person name="Fujita N."/>
            <person name="Miyazaki T."/>
            <person name="Yoshikawa H."/>
            <person name="Murakami K."/>
            <person name="Kasahara K."/>
            <person name="Inaoka T."/>
            <person name="Hiraga Y."/>
            <person name="Ochi K."/>
        </authorList>
    </citation>
    <scope>NUCLEOTIDE SEQUENCE [LARGE SCALE GENOMIC DNA]</scope>
    <source>
        <strain evidence="7 8">T-3040</strain>
    </source>
</reference>
<keyword evidence="4 6" id="KW-0472">Membrane</keyword>
<protein>
    <submittedName>
        <fullName evidence="7">Holin</fullName>
    </submittedName>
</protein>
<gene>
    <name evidence="7" type="ORF">PAT3040_07170</name>
</gene>
<evidence type="ECO:0000256" key="3">
    <source>
        <dbReference type="ARBA" id="ARBA00022989"/>
    </source>
</evidence>
<sequence length="131" mass="14133">MPLVWINSACGVMGAILLFAFGGWSESLTFLLVAMAADYLTGIAASLKEGKGLSSSFGAWGLARKGLSLLVVLLAHRIDVLLNTEDVTMGAAIFFYIANELISVTENYGRLGLPLPERIRKMIAVLKEKDK</sequence>
<dbReference type="GO" id="GO:0016020">
    <property type="term" value="C:membrane"/>
    <property type="evidence" value="ECO:0007669"/>
    <property type="project" value="UniProtKB-SubCell"/>
</dbReference>
<keyword evidence="8" id="KW-1185">Reference proteome</keyword>
<dbReference type="AlphaFoldDB" id="A0A2R5F0I0"/>
<evidence type="ECO:0000256" key="2">
    <source>
        <dbReference type="ARBA" id="ARBA00022692"/>
    </source>
</evidence>
<evidence type="ECO:0000256" key="5">
    <source>
        <dbReference type="ARBA" id="ARBA00023600"/>
    </source>
</evidence>
<feature type="transmembrane region" description="Helical" evidence="6">
    <location>
        <begin position="12"/>
        <end position="37"/>
    </location>
</feature>
<keyword evidence="2 6" id="KW-0812">Transmembrane</keyword>
<evidence type="ECO:0000256" key="4">
    <source>
        <dbReference type="ARBA" id="ARBA00023136"/>
    </source>
</evidence>
<name>A0A2R5F0I0_9BACL</name>
<evidence type="ECO:0000256" key="6">
    <source>
        <dbReference type="SAM" id="Phobius"/>
    </source>
</evidence>
<dbReference type="Pfam" id="PF05105">
    <property type="entry name" value="Phage_holin_4_1"/>
    <property type="match status" value="1"/>
</dbReference>
<dbReference type="NCBIfam" id="TIGR01593">
    <property type="entry name" value="holin_tox_secr"/>
    <property type="match status" value="1"/>
</dbReference>
<organism evidence="7 8">
    <name type="scientific">Paenibacillus agaridevorans</name>
    <dbReference type="NCBI Taxonomy" id="171404"/>
    <lineage>
        <taxon>Bacteria</taxon>
        <taxon>Bacillati</taxon>
        <taxon>Bacillota</taxon>
        <taxon>Bacilli</taxon>
        <taxon>Bacillales</taxon>
        <taxon>Paenibacillaceae</taxon>
        <taxon>Paenibacillus</taxon>
    </lineage>
</organism>
<evidence type="ECO:0000313" key="7">
    <source>
        <dbReference type="EMBL" id="GBG12297.1"/>
    </source>
</evidence>
<dbReference type="RefSeq" id="WP_087567242.1">
    <property type="nucleotide sequence ID" value="NZ_BDQX01000458.1"/>
</dbReference>